<keyword evidence="1" id="KW-0694">RNA-binding</keyword>
<keyword evidence="1" id="KW-0808">Transferase</keyword>
<sequence>MDVFMSNLPPDLTDGQLKNVLSPLIGELGIGVWACQKQRRKRIGTITFLHPHDGEKFLRQHGELETGLYNANGQPRMRPRLTIMSALVYCKKSTRDSDPFMLKSLQKDLHDLQDHEKETPPEADGYMNVVFQATTLMCGYYDYNQAGHLAFSPEVQWQLAGGVAKFLKNGLVLTFGSSTPSEFRVEIPYRIINAILSSTKPTSLTLTLWEPPRFFEVTQQDSLLQVFRDLRIRPGNNGFLSTPQKPPRSRLVALPGGAGNHAEIVGQCLVYQICTSPNDFHHKVQKLRHNDILSISPYNFPPRALANPTFADGLKAFQNTIQKSVTALKFEILFQVQGLVQNGYLLPWTGKDLLIRLQQDSKKTEPASLKGNSSTNETPGQHSISGLAIKKLFSQIPFPGPDIESSCFNTDELIECLRDYESEIRLGLSMELVSEKARNNLTMVYKVQVTPTSVSLHGPEPEAKNRILRKFEDNTDYLVRVQFCDEDGQDIFFNAKVSNEVVYDRFLKLLNTGTQVGGRRYDFLGFSHSSLRSHSAWFMAPFMHQGQLQTYFTIIADLGKFSQIYSPARCAARIGQAFSETPLAISLEEHGIQCYVVDDIRSRNNQRIFTDGVGWISEEVMRAIQAAFPQHTEATCFQIRWGGAKGMLALDARKEGNAFAVRPSMVKFESNDTANLEICDMANKPIPLVLNRQMIKILEDMAVPNDWFFKEQNKELNRLRRITATTFNTAAFLKRQKIAEKLGLARLMRRLDQLEIDYKNDRFLCSVVEAVILRELRLLKHKARIPIEQGVTLFGIVDETRFLEEGEVYITFDKTDLIDTDFLLLDGYEMIITRSPALHPGDIQLATNRIPPTGHPLLVLRNCIVFSQRGNRDLPSQLSGGDLDGDIYNAIWDQYAVRNCKRVFDPADYPLVKPREISREVERPDMTAFFVEFMKTDNLGLIATKHMILADQRHAGTVDADCTLLAQLHSTSVDYSKTGVPVDMSLLGNIKGNRFRPDFLAPAPPTHLQNRTEIMFDAPTQPAAHADEEEDTGPRYRFYLSDKILGQLYRAIDERKIWNENVKINRKKADGSQVWNSFISYVTEECEAKLGGVAWAHCVEDAWNIRRSYEDAITSACIDYSEHASMSITELEVFTGNIFNKSGIQTRRQRDSSLKLKDEFDRIAAWIEALIRKRSIPGLTAEQDDEDGSYTESTTNDDAELTPLELSIACLHVGCIRQESRRNTGWNSRQSKGEGHLSFKVVAACCLVKELDIAIKRAEVQAGARLIGGGYVGVSGRTS</sequence>
<dbReference type="Pfam" id="PF05183">
    <property type="entry name" value="RdRP"/>
    <property type="match status" value="1"/>
</dbReference>
<comment type="catalytic activity">
    <reaction evidence="1">
        <text>RNA(n) + a ribonucleoside 5'-triphosphate = RNA(n+1) + diphosphate</text>
        <dbReference type="Rhea" id="RHEA:21248"/>
        <dbReference type="Rhea" id="RHEA-COMP:14527"/>
        <dbReference type="Rhea" id="RHEA-COMP:17342"/>
        <dbReference type="ChEBI" id="CHEBI:33019"/>
        <dbReference type="ChEBI" id="CHEBI:61557"/>
        <dbReference type="ChEBI" id="CHEBI:140395"/>
        <dbReference type="EC" id="2.7.7.48"/>
    </reaction>
</comment>
<dbReference type="EMBL" id="JARVKF010000405">
    <property type="protein sequence ID" value="KAK9416654.1"/>
    <property type="molecule type" value="Genomic_DNA"/>
</dbReference>
<dbReference type="PANTHER" id="PTHR23079:SF17">
    <property type="entry name" value="RNA-DEPENDENT RNA POLYMERASE"/>
    <property type="match status" value="1"/>
</dbReference>
<comment type="caution">
    <text evidence="4">The sequence shown here is derived from an EMBL/GenBank/DDBJ whole genome shotgun (WGS) entry which is preliminary data.</text>
</comment>
<evidence type="ECO:0000259" key="3">
    <source>
        <dbReference type="Pfam" id="PF25358"/>
    </source>
</evidence>
<dbReference type="InterPro" id="IPR057596">
    <property type="entry name" value="RDRP_core"/>
</dbReference>
<evidence type="ECO:0000256" key="1">
    <source>
        <dbReference type="RuleBase" id="RU363098"/>
    </source>
</evidence>
<dbReference type="CDD" id="cd00590">
    <property type="entry name" value="RRM_SF"/>
    <property type="match status" value="1"/>
</dbReference>
<gene>
    <name evidence="4" type="ORF">SUNI508_09564</name>
</gene>
<keyword evidence="1" id="KW-0696">RNA-directed RNA polymerase</keyword>
<keyword evidence="1" id="KW-0548">Nucleotidyltransferase</keyword>
<dbReference type="PANTHER" id="PTHR23079">
    <property type="entry name" value="RNA-DEPENDENT RNA POLYMERASE"/>
    <property type="match status" value="1"/>
</dbReference>
<dbReference type="Proteomes" id="UP001408356">
    <property type="component" value="Unassembled WGS sequence"/>
</dbReference>
<dbReference type="InterPro" id="IPR007855">
    <property type="entry name" value="RDRP"/>
</dbReference>
<evidence type="ECO:0000313" key="5">
    <source>
        <dbReference type="Proteomes" id="UP001408356"/>
    </source>
</evidence>
<protein>
    <recommendedName>
        <fullName evidence="1">RNA-dependent RNA polymerase</fullName>
        <ecNumber evidence="1">2.7.7.48</ecNumber>
    </recommendedName>
</protein>
<dbReference type="EC" id="2.7.7.48" evidence="1"/>
<dbReference type="Pfam" id="PF25358">
    <property type="entry name" value="PH_fung_RdRP"/>
    <property type="match status" value="1"/>
</dbReference>
<keyword evidence="5" id="KW-1185">Reference proteome</keyword>
<evidence type="ECO:0000259" key="2">
    <source>
        <dbReference type="Pfam" id="PF05183"/>
    </source>
</evidence>
<feature type="domain" description="RdRP-like PH" evidence="3">
    <location>
        <begin position="130"/>
        <end position="291"/>
    </location>
</feature>
<reference evidence="4 5" key="1">
    <citation type="journal article" date="2024" name="J. Plant Pathol.">
        <title>Sequence and assembly of the genome of Seiridium unicorne, isolate CBS 538.82, causal agent of cypress canker disease.</title>
        <authorList>
            <person name="Scali E."/>
            <person name="Rocca G.D."/>
            <person name="Danti R."/>
            <person name="Garbelotto M."/>
            <person name="Barberini S."/>
            <person name="Baroncelli R."/>
            <person name="Emiliani G."/>
        </authorList>
    </citation>
    <scope>NUCLEOTIDE SEQUENCE [LARGE SCALE GENOMIC DNA]</scope>
    <source>
        <strain evidence="4 5">BM-138-508</strain>
    </source>
</reference>
<feature type="domain" description="RDRP core" evidence="2">
    <location>
        <begin position="449"/>
        <end position="1052"/>
    </location>
</feature>
<organism evidence="4 5">
    <name type="scientific">Seiridium unicorne</name>
    <dbReference type="NCBI Taxonomy" id="138068"/>
    <lineage>
        <taxon>Eukaryota</taxon>
        <taxon>Fungi</taxon>
        <taxon>Dikarya</taxon>
        <taxon>Ascomycota</taxon>
        <taxon>Pezizomycotina</taxon>
        <taxon>Sordariomycetes</taxon>
        <taxon>Xylariomycetidae</taxon>
        <taxon>Amphisphaeriales</taxon>
        <taxon>Sporocadaceae</taxon>
        <taxon>Seiridium</taxon>
    </lineage>
</organism>
<proteinExistence type="inferred from homology"/>
<comment type="similarity">
    <text evidence="1">Belongs to the RdRP family.</text>
</comment>
<dbReference type="InterPro" id="IPR057503">
    <property type="entry name" value="PH_RdRP"/>
</dbReference>
<name>A0ABR2UQN3_9PEZI</name>
<accession>A0ABR2UQN3</accession>
<evidence type="ECO:0000313" key="4">
    <source>
        <dbReference type="EMBL" id="KAK9416654.1"/>
    </source>
</evidence>